<accession>A0A1A9B5Q0</accession>
<gene>
    <name evidence="1" type="ORF">GA0070622_1207</name>
</gene>
<dbReference type="Proteomes" id="UP000199558">
    <property type="component" value="Unassembled WGS sequence"/>
</dbReference>
<name>A0A1A9B5Q0_9ACTN</name>
<dbReference type="OrthoDB" id="3402009at2"/>
<evidence type="ECO:0000313" key="2">
    <source>
        <dbReference type="Proteomes" id="UP000199558"/>
    </source>
</evidence>
<proteinExistence type="predicted"/>
<dbReference type="STRING" id="946078.GA0070622_1207"/>
<reference evidence="2" key="1">
    <citation type="submission" date="2016-06" db="EMBL/GenBank/DDBJ databases">
        <authorList>
            <person name="Varghese N."/>
            <person name="Submissions Spin"/>
        </authorList>
    </citation>
    <scope>NUCLEOTIDE SEQUENCE [LARGE SCALE GENOMIC DNA]</scope>
    <source>
        <strain evidence="2">DSM 45794</strain>
    </source>
</reference>
<dbReference type="RefSeq" id="WP_091569751.1">
    <property type="nucleotide sequence ID" value="NZ_FLRH01000003.1"/>
</dbReference>
<dbReference type="AlphaFoldDB" id="A0A1A9B5Q0"/>
<protein>
    <submittedName>
        <fullName evidence="1">Uncharacterized protein</fullName>
    </submittedName>
</protein>
<sequence length="395" mass="43601">MIEPTPVLLVDEIRAAIADLREAWCWLEDLVEPGRDSAPIPVLTDLQRARQAEAIAAERIERDAWAADVPVGQRQYAAPSGRYALAGSRPGARLAVIDARAAVHGVVLDAARLVAAAEDARYVGNRAGLAGVRDALDWLDGGPPCWIATADGVIWRTPPGGVLDQLHDGRTAVVVLSALARANRIAREAARSPDGEHLAPVDHRCPACGRRSLQLDYRSEDLLRRARDDERYRRSWTVTCISEACLCVGEGCGCRQRVRYRGRRHAWAYGELSGPFGLWAAVKAADSRRRGPGTRVASEAFGHGGWSERRAPARVGRAVRDGDGVLWWDRARACSQLAIRPEQLWDWVRRSEASATFPRLDRPRRDGATSWYRAEQLLAVEEYVTTSTRGRKRSA</sequence>
<evidence type="ECO:0000313" key="1">
    <source>
        <dbReference type="EMBL" id="SBT64237.1"/>
    </source>
</evidence>
<dbReference type="EMBL" id="FLRH01000003">
    <property type="protein sequence ID" value="SBT64237.1"/>
    <property type="molecule type" value="Genomic_DNA"/>
</dbReference>
<keyword evidence="2" id="KW-1185">Reference proteome</keyword>
<organism evidence="1 2">
    <name type="scientific">Micromonospora sediminicola</name>
    <dbReference type="NCBI Taxonomy" id="946078"/>
    <lineage>
        <taxon>Bacteria</taxon>
        <taxon>Bacillati</taxon>
        <taxon>Actinomycetota</taxon>
        <taxon>Actinomycetes</taxon>
        <taxon>Micromonosporales</taxon>
        <taxon>Micromonosporaceae</taxon>
        <taxon>Micromonospora</taxon>
    </lineage>
</organism>